<evidence type="ECO:0000259" key="1">
    <source>
        <dbReference type="PROSITE" id="PS51677"/>
    </source>
</evidence>
<dbReference type="GeneID" id="24790977"/>
<name>A0A0E3SN75_METBA</name>
<dbReference type="InterPro" id="IPR045235">
    <property type="entry name" value="PuuE_HpPgdA-like"/>
</dbReference>
<dbReference type="Pfam" id="PF01522">
    <property type="entry name" value="Polysacc_deac_1"/>
    <property type="match status" value="1"/>
</dbReference>
<accession>A0A0E3SN75</accession>
<dbReference type="Gene3D" id="3.20.20.370">
    <property type="entry name" value="Glycoside hydrolase/deacetylase"/>
    <property type="match status" value="1"/>
</dbReference>
<dbReference type="RefSeq" id="WP_048109572.1">
    <property type="nucleotide sequence ID" value="NZ_CP009517.1"/>
</dbReference>
<organism evidence="2 3">
    <name type="scientific">Methanosarcina barkeri 3</name>
    <dbReference type="NCBI Taxonomy" id="1434107"/>
    <lineage>
        <taxon>Archaea</taxon>
        <taxon>Methanobacteriati</taxon>
        <taxon>Methanobacteriota</taxon>
        <taxon>Stenosarchaea group</taxon>
        <taxon>Methanomicrobia</taxon>
        <taxon>Methanosarcinales</taxon>
        <taxon>Methanosarcinaceae</taxon>
        <taxon>Methanosarcina</taxon>
    </lineage>
</organism>
<dbReference type="PANTHER" id="PTHR47561">
    <property type="entry name" value="POLYSACCHARIDE DEACETYLASE FAMILY PROTEIN (AFU_ORTHOLOGUE AFUA_6G05030)"/>
    <property type="match status" value="1"/>
</dbReference>
<dbReference type="InterPro" id="IPR011330">
    <property type="entry name" value="Glyco_hydro/deAcase_b/a-brl"/>
</dbReference>
<dbReference type="AlphaFoldDB" id="A0A0E3SN75"/>
<gene>
    <name evidence="2" type="ORF">MSBR3_3313</name>
</gene>
<sequence length="300" mass="34316">MRGSFSVTVDIEDWYHIPSVCSSPYAVYRTVNEFFEKWEGRYDYLTEPTKRSLDILDEFNITATFFVVADIVEHYPGLVESIAERGHEIACHGLHHACKIDPETKEPLMSNEEFEQKTLLAKRILEKVGGEKVVGYRAPNAFVGGWMLDSLENIGFKYDSSVSVNSLYNKTDSSLKTVSSFPYYPIENGLEVGDDRNFIEFPWAYYQNVLKIPASGGPILRFLGAPLVLNGLIQSLKRGHTIFYFHPIDISCTKFPSVGNNRPFYWCMKGKPVEHRISHILKSMSDVKKVCLRDYQENEL</sequence>
<dbReference type="KEGG" id="mbak:MSBR3_3313"/>
<evidence type="ECO:0000313" key="3">
    <source>
        <dbReference type="Proteomes" id="UP000033066"/>
    </source>
</evidence>
<dbReference type="OrthoDB" id="10436at2157"/>
<feature type="domain" description="NodB homology" evidence="1">
    <location>
        <begin position="36"/>
        <end position="166"/>
    </location>
</feature>
<dbReference type="GO" id="GO:0016810">
    <property type="term" value="F:hydrolase activity, acting on carbon-nitrogen (but not peptide) bonds"/>
    <property type="evidence" value="ECO:0007669"/>
    <property type="project" value="InterPro"/>
</dbReference>
<dbReference type="PROSITE" id="PS51677">
    <property type="entry name" value="NODB"/>
    <property type="match status" value="1"/>
</dbReference>
<dbReference type="Proteomes" id="UP000033066">
    <property type="component" value="Chromosome"/>
</dbReference>
<dbReference type="PANTHER" id="PTHR47561:SF1">
    <property type="entry name" value="POLYSACCHARIDE DEACETYLASE FAMILY PROTEIN (AFU_ORTHOLOGUE AFUA_6G05030)"/>
    <property type="match status" value="1"/>
</dbReference>
<dbReference type="EMBL" id="CP009517">
    <property type="protein sequence ID" value="AKB83891.1"/>
    <property type="molecule type" value="Genomic_DNA"/>
</dbReference>
<dbReference type="CDD" id="cd10941">
    <property type="entry name" value="CE4_PuuE_HpPgdA_like_2"/>
    <property type="match status" value="1"/>
</dbReference>
<dbReference type="GO" id="GO:0005975">
    <property type="term" value="P:carbohydrate metabolic process"/>
    <property type="evidence" value="ECO:0007669"/>
    <property type="project" value="InterPro"/>
</dbReference>
<keyword evidence="3" id="KW-1185">Reference proteome</keyword>
<dbReference type="PATRIC" id="fig|1434107.4.peg.4175"/>
<dbReference type="HOGENOM" id="CLU_932580_0_0_2"/>
<dbReference type="SUPFAM" id="SSF88713">
    <property type="entry name" value="Glycoside hydrolase/deacetylase"/>
    <property type="match status" value="1"/>
</dbReference>
<reference evidence="2" key="1">
    <citation type="submission" date="2014-07" db="EMBL/GenBank/DDBJ databases">
        <title>Methanogenic archaea and the global carbon cycle.</title>
        <authorList>
            <person name="Henriksen J.R."/>
            <person name="Luke J."/>
            <person name="Reinhart S."/>
            <person name="Benedict M.N."/>
            <person name="Youngblut N.D."/>
            <person name="Metcalf M.E."/>
            <person name="Whitaker R.J."/>
            <person name="Metcalf W.W."/>
        </authorList>
    </citation>
    <scope>NUCLEOTIDE SEQUENCE [LARGE SCALE GENOMIC DNA]</scope>
    <source>
        <strain evidence="2">3</strain>
    </source>
</reference>
<dbReference type="STRING" id="1434107.MSBR3_3313"/>
<dbReference type="InterPro" id="IPR002509">
    <property type="entry name" value="NODB_dom"/>
</dbReference>
<protein>
    <submittedName>
        <fullName evidence="2">Polysaccharide deacetylase</fullName>
    </submittedName>
</protein>
<evidence type="ECO:0000313" key="2">
    <source>
        <dbReference type="EMBL" id="AKB83891.1"/>
    </source>
</evidence>
<proteinExistence type="predicted"/>